<protein>
    <submittedName>
        <fullName evidence="1">Uncharacterized protein</fullName>
    </submittedName>
</protein>
<proteinExistence type="predicted"/>
<keyword evidence="2" id="KW-1185">Reference proteome</keyword>
<name>A0A017SI36_ASPRC</name>
<dbReference type="RefSeq" id="XP_040640109.1">
    <property type="nucleotide sequence ID" value="XM_040778441.1"/>
</dbReference>
<organism evidence="1 2">
    <name type="scientific">Aspergillus ruber (strain CBS 135680)</name>
    <dbReference type="NCBI Taxonomy" id="1388766"/>
    <lineage>
        <taxon>Eukaryota</taxon>
        <taxon>Fungi</taxon>
        <taxon>Dikarya</taxon>
        <taxon>Ascomycota</taxon>
        <taxon>Pezizomycotina</taxon>
        <taxon>Eurotiomycetes</taxon>
        <taxon>Eurotiomycetidae</taxon>
        <taxon>Eurotiales</taxon>
        <taxon>Aspergillaceae</taxon>
        <taxon>Aspergillus</taxon>
        <taxon>Aspergillus subgen. Aspergillus</taxon>
    </lineage>
</organism>
<evidence type="ECO:0000313" key="1">
    <source>
        <dbReference type="EMBL" id="EYE96421.1"/>
    </source>
</evidence>
<gene>
    <name evidence="1" type="ORF">EURHEDRAFT_351908</name>
</gene>
<sequence length="83" mass="8875">MISVLLNALSNPISTMTHGCVSLFIPSIAWLQLSACSCRRICTKPTPHIAFQISSYAFTSPPKVLVSPRCHLVPCDKSCLGGG</sequence>
<dbReference type="HOGENOM" id="CLU_2542191_0_0_1"/>
<evidence type="ECO:0000313" key="2">
    <source>
        <dbReference type="Proteomes" id="UP000019804"/>
    </source>
</evidence>
<reference evidence="2" key="1">
    <citation type="journal article" date="2014" name="Nat. Commun.">
        <title>Genomic adaptations of the halophilic Dead Sea filamentous fungus Eurotium rubrum.</title>
        <authorList>
            <person name="Kis-Papo T."/>
            <person name="Weig A.R."/>
            <person name="Riley R."/>
            <person name="Persoh D."/>
            <person name="Salamov A."/>
            <person name="Sun H."/>
            <person name="Lipzen A."/>
            <person name="Wasser S.P."/>
            <person name="Rambold G."/>
            <person name="Grigoriev I.V."/>
            <person name="Nevo E."/>
        </authorList>
    </citation>
    <scope>NUCLEOTIDE SEQUENCE [LARGE SCALE GENOMIC DNA]</scope>
    <source>
        <strain evidence="2">CBS 135680</strain>
    </source>
</reference>
<accession>A0A017SI36</accession>
<dbReference type="AlphaFoldDB" id="A0A017SI36"/>
<dbReference type="Proteomes" id="UP000019804">
    <property type="component" value="Unassembled WGS sequence"/>
</dbReference>
<dbReference type="GeneID" id="63693565"/>
<dbReference type="EMBL" id="KK088418">
    <property type="protein sequence ID" value="EYE96421.1"/>
    <property type="molecule type" value="Genomic_DNA"/>
</dbReference>